<sequence length="241" mass="24949">MSPAQRDLHLDPDLLSLLALGERPGTPSEAVSAEQHLLACAACSSELDELLTVVRTARTVTPDDALVAPPDSVWEAITAQLAMQDAPTDLATVRRRRPSWLLLAAAACVGLVVGAGVVYGTTSGGDAGAEPTVLASAQLEPLEGQTARGIAQVVDTPSGPQVSVDVSGLAKADGFYEVWLLDKDAKKLISLGVLDGKDHGDFAMPPGVSMADYPVVDVSLEPDDGDPSHSKNSLVRGILPA</sequence>
<evidence type="ECO:0000259" key="3">
    <source>
        <dbReference type="Pfam" id="PF10099"/>
    </source>
</evidence>
<evidence type="ECO:0000313" key="4">
    <source>
        <dbReference type="EMBL" id="MFC6238430.1"/>
    </source>
</evidence>
<gene>
    <name evidence="4" type="ORF">ACFQGU_11125</name>
</gene>
<comment type="caution">
    <text evidence="4">The sequence shown here is derived from an EMBL/GenBank/DDBJ whole genome shotgun (WGS) entry which is preliminary data.</text>
</comment>
<accession>A0ABW1T2B3</accession>
<dbReference type="Pfam" id="PF10099">
    <property type="entry name" value="RskA_C"/>
    <property type="match status" value="1"/>
</dbReference>
<feature type="region of interest" description="Disordered" evidence="1">
    <location>
        <begin position="220"/>
        <end position="241"/>
    </location>
</feature>
<dbReference type="Proteomes" id="UP001596138">
    <property type="component" value="Unassembled WGS sequence"/>
</dbReference>
<keyword evidence="2" id="KW-0812">Transmembrane</keyword>
<feature type="transmembrane region" description="Helical" evidence="2">
    <location>
        <begin position="100"/>
        <end position="119"/>
    </location>
</feature>
<keyword evidence="5" id="KW-1185">Reference proteome</keyword>
<organism evidence="4 5">
    <name type="scientific">Longivirga aurantiaca</name>
    <dbReference type="NCBI Taxonomy" id="1837743"/>
    <lineage>
        <taxon>Bacteria</taxon>
        <taxon>Bacillati</taxon>
        <taxon>Actinomycetota</taxon>
        <taxon>Actinomycetes</taxon>
        <taxon>Sporichthyales</taxon>
        <taxon>Sporichthyaceae</taxon>
        <taxon>Longivirga</taxon>
    </lineage>
</organism>
<protein>
    <submittedName>
        <fullName evidence="4">Anti-sigma factor domain-containing protein</fullName>
    </submittedName>
</protein>
<evidence type="ECO:0000256" key="2">
    <source>
        <dbReference type="SAM" id="Phobius"/>
    </source>
</evidence>
<reference evidence="5" key="1">
    <citation type="journal article" date="2019" name="Int. J. Syst. Evol. Microbiol.">
        <title>The Global Catalogue of Microorganisms (GCM) 10K type strain sequencing project: providing services to taxonomists for standard genome sequencing and annotation.</title>
        <authorList>
            <consortium name="The Broad Institute Genomics Platform"/>
            <consortium name="The Broad Institute Genome Sequencing Center for Infectious Disease"/>
            <person name="Wu L."/>
            <person name="Ma J."/>
        </authorList>
    </citation>
    <scope>NUCLEOTIDE SEQUENCE [LARGE SCALE GENOMIC DNA]</scope>
    <source>
        <strain evidence="5">CGMCC 4.7317</strain>
    </source>
</reference>
<name>A0ABW1T2B3_9ACTN</name>
<evidence type="ECO:0000313" key="5">
    <source>
        <dbReference type="Proteomes" id="UP001596138"/>
    </source>
</evidence>
<dbReference type="EMBL" id="JBHSTI010000008">
    <property type="protein sequence ID" value="MFC6238430.1"/>
    <property type="molecule type" value="Genomic_DNA"/>
</dbReference>
<dbReference type="InterPro" id="IPR018764">
    <property type="entry name" value="RskA_C"/>
</dbReference>
<proteinExistence type="predicted"/>
<feature type="domain" description="Anti-sigma K factor RskA C-terminal" evidence="3">
    <location>
        <begin position="102"/>
        <end position="229"/>
    </location>
</feature>
<dbReference type="RefSeq" id="WP_386766640.1">
    <property type="nucleotide sequence ID" value="NZ_JBHSTI010000008.1"/>
</dbReference>
<evidence type="ECO:0000256" key="1">
    <source>
        <dbReference type="SAM" id="MobiDB-lite"/>
    </source>
</evidence>
<keyword evidence="2" id="KW-1133">Transmembrane helix</keyword>
<keyword evidence="2" id="KW-0472">Membrane</keyword>